<comment type="caution">
    <text evidence="8">The sequence shown here is derived from an EMBL/GenBank/DDBJ whole genome shotgun (WGS) entry which is preliminary data.</text>
</comment>
<feature type="transmembrane region" description="Helical" evidence="7">
    <location>
        <begin position="259"/>
        <end position="277"/>
    </location>
</feature>
<reference evidence="8 9" key="1">
    <citation type="submission" date="2019-04" db="EMBL/GenBank/DDBJ databases">
        <title>Microbes associate with the intestines of laboratory mice.</title>
        <authorList>
            <person name="Navarre W."/>
            <person name="Wong E."/>
            <person name="Huang K.C."/>
            <person name="Tropini C."/>
            <person name="Ng K."/>
            <person name="Yu B."/>
        </authorList>
    </citation>
    <scope>NUCLEOTIDE SEQUENCE [LARGE SCALE GENOMIC DNA]</scope>
    <source>
        <strain evidence="8 9">NM80_B27</strain>
    </source>
</reference>
<sequence>MRGNLQKIMIGIVVVIVLAFILFSGDSLVKLVDTIKQGTPAFIIAAVAAQVGKYLAQGRGFQACFNTVNGHVSYGTGLSLVFGTFFMNTVAPSMNLAGTSLVMATATKNGMQAGKGTTAALLMQLSIDTGFVIIMLVTFGALSFTVGLQPGWLAVGAVAIALVGGLVFMITVGGLKPNLVLKVLHPFVKLADKVLAHFKKPPVDDAVTRTIHNFSDAAHLITKNPRKTVQSFLWTTLSSVCEMGCFVLVGFAFGVHHPEALICGYVVATLFAMISFVPQGVGVVEAAVTVAFALFGVDSATGLAVVMVYRGIVFWLPFLVGAFVIQRMRAFVPSKKKIEGAMAQDLNSAVSGQAAALEEASEAFAAEPAGISTTSMEVEPAAAAGEPAAVATASQEVESSVAVDAPKEGTRSAKAPELAK</sequence>
<evidence type="ECO:0000256" key="6">
    <source>
        <dbReference type="SAM" id="MobiDB-lite"/>
    </source>
</evidence>
<feature type="transmembrane region" description="Helical" evidence="7">
    <location>
        <begin position="125"/>
        <end position="146"/>
    </location>
</feature>
<dbReference type="Proteomes" id="UP000308978">
    <property type="component" value="Unassembled WGS sequence"/>
</dbReference>
<keyword evidence="2" id="KW-1003">Cell membrane</keyword>
<evidence type="ECO:0000256" key="3">
    <source>
        <dbReference type="ARBA" id="ARBA00022692"/>
    </source>
</evidence>
<dbReference type="PANTHER" id="PTHR39087:SF2">
    <property type="entry name" value="UPF0104 MEMBRANE PROTEIN MJ1595"/>
    <property type="match status" value="1"/>
</dbReference>
<evidence type="ECO:0000256" key="5">
    <source>
        <dbReference type="ARBA" id="ARBA00023136"/>
    </source>
</evidence>
<name>A0A4S4G1I0_9ACTN</name>
<dbReference type="Pfam" id="PF03706">
    <property type="entry name" value="LPG_synthase_TM"/>
    <property type="match status" value="1"/>
</dbReference>
<dbReference type="EMBL" id="SSTJ01000008">
    <property type="protein sequence ID" value="THG37043.1"/>
    <property type="molecule type" value="Genomic_DNA"/>
</dbReference>
<feature type="transmembrane region" description="Helical" evidence="7">
    <location>
        <begin position="232"/>
        <end position="253"/>
    </location>
</feature>
<evidence type="ECO:0000256" key="4">
    <source>
        <dbReference type="ARBA" id="ARBA00022989"/>
    </source>
</evidence>
<accession>A0A4S4G1I0</accession>
<dbReference type="NCBIfam" id="TIGR00374">
    <property type="entry name" value="flippase-like domain"/>
    <property type="match status" value="1"/>
</dbReference>
<feature type="transmembrane region" description="Helical" evidence="7">
    <location>
        <begin position="312"/>
        <end position="332"/>
    </location>
</feature>
<dbReference type="InterPro" id="IPR022791">
    <property type="entry name" value="L-PG_synthase/AglD"/>
</dbReference>
<evidence type="ECO:0000256" key="2">
    <source>
        <dbReference type="ARBA" id="ARBA00022475"/>
    </source>
</evidence>
<feature type="transmembrane region" description="Helical" evidence="7">
    <location>
        <begin position="7"/>
        <end position="25"/>
    </location>
</feature>
<evidence type="ECO:0000313" key="9">
    <source>
        <dbReference type="Proteomes" id="UP000308978"/>
    </source>
</evidence>
<dbReference type="RefSeq" id="WP_136434662.1">
    <property type="nucleotide sequence ID" value="NZ_SSTJ01000008.1"/>
</dbReference>
<evidence type="ECO:0000313" key="8">
    <source>
        <dbReference type="EMBL" id="THG37043.1"/>
    </source>
</evidence>
<comment type="subcellular location">
    <subcellularLocation>
        <location evidence="1">Cell membrane</location>
        <topology evidence="1">Multi-pass membrane protein</topology>
    </subcellularLocation>
</comment>
<evidence type="ECO:0000256" key="7">
    <source>
        <dbReference type="SAM" id="Phobius"/>
    </source>
</evidence>
<feature type="region of interest" description="Disordered" evidence="6">
    <location>
        <begin position="383"/>
        <end position="420"/>
    </location>
</feature>
<feature type="transmembrane region" description="Helical" evidence="7">
    <location>
        <begin position="80"/>
        <end position="104"/>
    </location>
</feature>
<evidence type="ECO:0000256" key="1">
    <source>
        <dbReference type="ARBA" id="ARBA00004651"/>
    </source>
</evidence>
<keyword evidence="3 7" id="KW-0812">Transmembrane</keyword>
<keyword evidence="5 7" id="KW-0472">Membrane</keyword>
<dbReference type="GO" id="GO:0005886">
    <property type="term" value="C:plasma membrane"/>
    <property type="evidence" value="ECO:0007669"/>
    <property type="project" value="UniProtKB-SubCell"/>
</dbReference>
<protein>
    <submittedName>
        <fullName evidence="8">Flippase-like domain-containing protein</fullName>
    </submittedName>
</protein>
<feature type="compositionally biased region" description="Low complexity" evidence="6">
    <location>
        <begin position="383"/>
        <end position="393"/>
    </location>
</feature>
<proteinExistence type="predicted"/>
<dbReference type="AlphaFoldDB" id="A0A4S4G1I0"/>
<organism evidence="8 9">
    <name type="scientific">Adlercreutzia caecimuris</name>
    <dbReference type="NCBI Taxonomy" id="671266"/>
    <lineage>
        <taxon>Bacteria</taxon>
        <taxon>Bacillati</taxon>
        <taxon>Actinomycetota</taxon>
        <taxon>Coriobacteriia</taxon>
        <taxon>Eggerthellales</taxon>
        <taxon>Eggerthellaceae</taxon>
        <taxon>Adlercreutzia</taxon>
    </lineage>
</organism>
<keyword evidence="4 7" id="KW-1133">Transmembrane helix</keyword>
<dbReference type="PANTHER" id="PTHR39087">
    <property type="entry name" value="UPF0104 MEMBRANE PROTEIN MJ1595"/>
    <property type="match status" value="1"/>
</dbReference>
<feature type="transmembrane region" description="Helical" evidence="7">
    <location>
        <begin position="152"/>
        <end position="175"/>
    </location>
</feature>
<gene>
    <name evidence="8" type="ORF">E5986_07290</name>
</gene>